<dbReference type="Proteomes" id="UP001055247">
    <property type="component" value="Unassembled WGS sequence"/>
</dbReference>
<proteinExistence type="inferred from homology"/>
<evidence type="ECO:0000256" key="2">
    <source>
        <dbReference type="ARBA" id="ARBA00008954"/>
    </source>
</evidence>
<dbReference type="InterPro" id="IPR005814">
    <property type="entry name" value="Aminotrans_3"/>
</dbReference>
<reference evidence="7" key="1">
    <citation type="journal article" date="2016" name="Front. Microbiol.">
        <title>Genome Sequence of the Piezophilic, Mesophilic Sulfate-Reducing Bacterium Desulfovibrio indicus J2T.</title>
        <authorList>
            <person name="Cao J."/>
            <person name="Maignien L."/>
            <person name="Shao Z."/>
            <person name="Alain K."/>
            <person name="Jebbar M."/>
        </authorList>
    </citation>
    <scope>NUCLEOTIDE SEQUENCE</scope>
    <source>
        <strain evidence="7">DSM 16372</strain>
    </source>
</reference>
<dbReference type="GO" id="GO:0009102">
    <property type="term" value="P:biotin biosynthetic process"/>
    <property type="evidence" value="ECO:0007669"/>
    <property type="project" value="TreeGrafter"/>
</dbReference>
<gene>
    <name evidence="7" type="primary">bauA</name>
    <name evidence="7" type="ORF">BHAOGJBA_5257</name>
</gene>
<keyword evidence="3 7" id="KW-0032">Aminotransferase</keyword>
<dbReference type="GO" id="GO:0030170">
    <property type="term" value="F:pyridoxal phosphate binding"/>
    <property type="evidence" value="ECO:0007669"/>
    <property type="project" value="InterPro"/>
</dbReference>
<comment type="similarity">
    <text evidence="2 6">Belongs to the class-III pyridoxal-phosphate-dependent aminotransferase family.</text>
</comment>
<dbReference type="EMBL" id="BPQO01000030">
    <property type="protein sequence ID" value="GJD91707.1"/>
    <property type="molecule type" value="Genomic_DNA"/>
</dbReference>
<name>A0AAV4ZU24_9HYPH</name>
<dbReference type="InterPro" id="IPR015421">
    <property type="entry name" value="PyrdxlP-dep_Trfase_major"/>
</dbReference>
<dbReference type="InterPro" id="IPR015424">
    <property type="entry name" value="PyrdxlP-dep_Trfase"/>
</dbReference>
<dbReference type="Gene3D" id="3.90.1150.10">
    <property type="entry name" value="Aspartate Aminotransferase, domain 1"/>
    <property type="match status" value="1"/>
</dbReference>
<keyword evidence="4" id="KW-0808">Transferase</keyword>
<dbReference type="InterPro" id="IPR015422">
    <property type="entry name" value="PyrdxlP-dep_Trfase_small"/>
</dbReference>
<evidence type="ECO:0000256" key="6">
    <source>
        <dbReference type="RuleBase" id="RU003560"/>
    </source>
</evidence>
<evidence type="ECO:0000256" key="1">
    <source>
        <dbReference type="ARBA" id="ARBA00001933"/>
    </source>
</evidence>
<dbReference type="RefSeq" id="WP_066926164.1">
    <property type="nucleotide sequence ID" value="NZ_BPQO01000030.1"/>
</dbReference>
<dbReference type="PANTHER" id="PTHR42684">
    <property type="entry name" value="ADENOSYLMETHIONINE-8-AMINO-7-OXONONANOATE AMINOTRANSFERASE"/>
    <property type="match status" value="1"/>
</dbReference>
<evidence type="ECO:0000256" key="4">
    <source>
        <dbReference type="ARBA" id="ARBA00022679"/>
    </source>
</evidence>
<dbReference type="InterPro" id="IPR049704">
    <property type="entry name" value="Aminotrans_3_PPA_site"/>
</dbReference>
<dbReference type="CDD" id="cd00610">
    <property type="entry name" value="OAT_like"/>
    <property type="match status" value="1"/>
</dbReference>
<evidence type="ECO:0000313" key="7">
    <source>
        <dbReference type="EMBL" id="GJD91707.1"/>
    </source>
</evidence>
<dbReference type="Pfam" id="PF00202">
    <property type="entry name" value="Aminotran_3"/>
    <property type="match status" value="1"/>
</dbReference>
<accession>A0AAV4ZU24</accession>
<dbReference type="SUPFAM" id="SSF53383">
    <property type="entry name" value="PLP-dependent transferases"/>
    <property type="match status" value="1"/>
</dbReference>
<dbReference type="Gene3D" id="3.40.640.10">
    <property type="entry name" value="Type I PLP-dependent aspartate aminotransferase-like (Major domain)"/>
    <property type="match status" value="1"/>
</dbReference>
<dbReference type="PROSITE" id="PS00600">
    <property type="entry name" value="AA_TRANSFER_CLASS_3"/>
    <property type="match status" value="1"/>
</dbReference>
<dbReference type="GO" id="GO:0004015">
    <property type="term" value="F:adenosylmethionine-8-amino-7-oxononanoate transaminase activity"/>
    <property type="evidence" value="ECO:0007669"/>
    <property type="project" value="TreeGrafter"/>
</dbReference>
<comment type="caution">
    <text evidence="7">The sequence shown here is derived from an EMBL/GenBank/DDBJ whole genome shotgun (WGS) entry which is preliminary data.</text>
</comment>
<dbReference type="PANTHER" id="PTHR42684:SF1">
    <property type="entry name" value="BETA-ALANINE--PYRUVATE AMINOTRANSFERASE"/>
    <property type="match status" value="1"/>
</dbReference>
<dbReference type="FunFam" id="3.40.640.10:FF:000014">
    <property type="entry name" value="Adenosylmethionine-8-amino-7-oxononanoate aminotransferase, probable"/>
    <property type="match status" value="1"/>
</dbReference>
<evidence type="ECO:0000313" key="8">
    <source>
        <dbReference type="Proteomes" id="UP001055247"/>
    </source>
</evidence>
<evidence type="ECO:0000256" key="3">
    <source>
        <dbReference type="ARBA" id="ARBA00022576"/>
    </source>
</evidence>
<organism evidence="7 8">
    <name type="scientific">Methylobacterium hispanicum</name>
    <dbReference type="NCBI Taxonomy" id="270350"/>
    <lineage>
        <taxon>Bacteria</taxon>
        <taxon>Pseudomonadati</taxon>
        <taxon>Pseudomonadota</taxon>
        <taxon>Alphaproteobacteria</taxon>
        <taxon>Hyphomicrobiales</taxon>
        <taxon>Methylobacteriaceae</taxon>
        <taxon>Methylobacterium</taxon>
    </lineage>
</organism>
<keyword evidence="5 6" id="KW-0663">Pyridoxal phosphate</keyword>
<keyword evidence="8" id="KW-1185">Reference proteome</keyword>
<sequence length="447" mass="48045">MSENLSETRPNTPSLDAFWMPFTANRQFKASPRMLVSAEGMHYTADDGRRILDGTAGLWCVNAGHGRRGIAEAVAHQLERLDFAPTFQMGHPIAFDFAERLAAIAPGGPEAGLDRVFLTNSGSESVDTALKIALAYQRAIGQGTRTRLIGRERGYHGVGFGGISVGGIVTNRRAFPQLPGADHLRHTHDPARNAFAKGQPEHGADLADDLERLVQLHGAETIAACIVEPVAGSTGVLIPPRGYLERLREICTRHGILLIFDEVITGFGRLGTPFATDFFGVVPDLVTTAKGITNGTVPMGAVFARRAVHDALMQGPDGIELFHGYTYSGHPVACAAGIATLDIYAREGLLTRAAELAGDWASAMHDLRARAHVSDIRTIGLVAGIELTPRPDAPGKRAYEVFTDCFRRGLLIRVTGDIIALSPPLIVERDEIREMAEIVGAAIDRVA</sequence>
<comment type="cofactor">
    <cofactor evidence="1">
        <name>pyridoxal 5'-phosphate</name>
        <dbReference type="ChEBI" id="CHEBI:597326"/>
    </cofactor>
</comment>
<protein>
    <submittedName>
        <fullName evidence="7">Beta-alanine--pyruvate aminotransferase</fullName>
    </submittedName>
</protein>
<dbReference type="AlphaFoldDB" id="A0AAV4ZU24"/>
<reference evidence="7" key="2">
    <citation type="submission" date="2021-08" db="EMBL/GenBank/DDBJ databases">
        <authorList>
            <person name="Tani A."/>
            <person name="Ola A."/>
            <person name="Ogura Y."/>
            <person name="Katsura K."/>
            <person name="Hayashi T."/>
        </authorList>
    </citation>
    <scope>NUCLEOTIDE SEQUENCE</scope>
    <source>
        <strain evidence="7">DSM 16372</strain>
    </source>
</reference>
<evidence type="ECO:0000256" key="5">
    <source>
        <dbReference type="ARBA" id="ARBA00022898"/>
    </source>
</evidence>